<feature type="region of interest" description="Disordered" evidence="4">
    <location>
        <begin position="134"/>
        <end position="155"/>
    </location>
</feature>
<evidence type="ECO:0000256" key="4">
    <source>
        <dbReference type="SAM" id="MobiDB-lite"/>
    </source>
</evidence>
<sequence length="155" mass="16477">MALGAALLLSACNTSEVLNQGYIVDEQTVALVPVGSSREQVLLALGSPSTTATFDNEVFYYISQKRVRPVAFMQPRIVDQRVLAVYFNGTGTVDRLANYGLQNGQLFDFISRTTPTGGRDVSFLGQILEPGAPPSIGLPGAGDNNPVDTNRAAGQ</sequence>
<evidence type="ECO:0000313" key="7">
    <source>
        <dbReference type="Proteomes" id="UP000613160"/>
    </source>
</evidence>
<keyword evidence="3" id="KW-0998">Cell outer membrane</keyword>
<dbReference type="InterPro" id="IPR037873">
    <property type="entry name" value="BamE-like"/>
</dbReference>
<dbReference type="EMBL" id="BMJJ01000003">
    <property type="protein sequence ID" value="GGD14761.1"/>
    <property type="molecule type" value="Genomic_DNA"/>
</dbReference>
<dbReference type="InterPro" id="IPR007450">
    <property type="entry name" value="BamE_dom"/>
</dbReference>
<evidence type="ECO:0000256" key="3">
    <source>
        <dbReference type="ARBA" id="ARBA00023237"/>
    </source>
</evidence>
<dbReference type="PANTHER" id="PTHR37482:SF1">
    <property type="entry name" value="OUTER MEMBRANE PROTEIN ASSEMBLY FACTOR BAME"/>
    <property type="match status" value="1"/>
</dbReference>
<dbReference type="Pfam" id="PF04355">
    <property type="entry name" value="BamE"/>
    <property type="match status" value="1"/>
</dbReference>
<reference evidence="6" key="2">
    <citation type="submission" date="2020-09" db="EMBL/GenBank/DDBJ databases">
        <authorList>
            <person name="Sun Q."/>
            <person name="Zhou Y."/>
        </authorList>
    </citation>
    <scope>NUCLEOTIDE SEQUENCE</scope>
    <source>
        <strain evidence="6">CGMCC 1.15493</strain>
    </source>
</reference>
<comment type="caution">
    <text evidence="6">The sequence shown here is derived from an EMBL/GenBank/DDBJ whole genome shotgun (WGS) entry which is preliminary data.</text>
</comment>
<evidence type="ECO:0000313" key="6">
    <source>
        <dbReference type="EMBL" id="GGD14761.1"/>
    </source>
</evidence>
<dbReference type="InterPro" id="IPR026592">
    <property type="entry name" value="BamE"/>
</dbReference>
<evidence type="ECO:0000256" key="1">
    <source>
        <dbReference type="ARBA" id="ARBA00022729"/>
    </source>
</evidence>
<dbReference type="GO" id="GO:0030674">
    <property type="term" value="F:protein-macromolecule adaptor activity"/>
    <property type="evidence" value="ECO:0007669"/>
    <property type="project" value="TreeGrafter"/>
</dbReference>
<dbReference type="PANTHER" id="PTHR37482">
    <property type="entry name" value="OUTER MEMBRANE PROTEIN ASSEMBLY FACTOR BAME"/>
    <property type="match status" value="1"/>
</dbReference>
<dbReference type="GO" id="GO:0043165">
    <property type="term" value="P:Gram-negative-bacterium-type cell outer membrane assembly"/>
    <property type="evidence" value="ECO:0007669"/>
    <property type="project" value="TreeGrafter"/>
</dbReference>
<dbReference type="GO" id="GO:0051205">
    <property type="term" value="P:protein insertion into membrane"/>
    <property type="evidence" value="ECO:0007669"/>
    <property type="project" value="TreeGrafter"/>
</dbReference>
<proteinExistence type="predicted"/>
<name>A0A916XW63_9HYPH</name>
<accession>A0A916XW63</accession>
<feature type="domain" description="Outer membrane protein assembly factor BamE" evidence="5">
    <location>
        <begin position="21"/>
        <end position="94"/>
    </location>
</feature>
<reference evidence="6" key="1">
    <citation type="journal article" date="2014" name="Int. J. Syst. Evol. Microbiol.">
        <title>Complete genome sequence of Corynebacterium casei LMG S-19264T (=DSM 44701T), isolated from a smear-ripened cheese.</title>
        <authorList>
            <consortium name="US DOE Joint Genome Institute (JGI-PGF)"/>
            <person name="Walter F."/>
            <person name="Albersmeier A."/>
            <person name="Kalinowski J."/>
            <person name="Ruckert C."/>
        </authorList>
    </citation>
    <scope>NUCLEOTIDE SEQUENCE</scope>
    <source>
        <strain evidence="6">CGMCC 1.15493</strain>
    </source>
</reference>
<dbReference type="Proteomes" id="UP000613160">
    <property type="component" value="Unassembled WGS sequence"/>
</dbReference>
<protein>
    <submittedName>
        <fullName evidence="6">Membrane protein</fullName>
    </submittedName>
</protein>
<evidence type="ECO:0000256" key="2">
    <source>
        <dbReference type="ARBA" id="ARBA00023136"/>
    </source>
</evidence>
<keyword evidence="7" id="KW-1185">Reference proteome</keyword>
<keyword evidence="2" id="KW-0472">Membrane</keyword>
<evidence type="ECO:0000259" key="5">
    <source>
        <dbReference type="Pfam" id="PF04355"/>
    </source>
</evidence>
<gene>
    <name evidence="6" type="ORF">GCM10011335_16900</name>
</gene>
<keyword evidence="1" id="KW-0732">Signal</keyword>
<dbReference type="AlphaFoldDB" id="A0A916XW63"/>
<dbReference type="GO" id="GO:1990063">
    <property type="term" value="C:Bam protein complex"/>
    <property type="evidence" value="ECO:0007669"/>
    <property type="project" value="TreeGrafter"/>
</dbReference>
<dbReference type="Gene3D" id="3.30.1450.10">
    <property type="match status" value="1"/>
</dbReference>
<organism evidence="6 7">
    <name type="scientific">Aureimonas glaciei</name>
    <dbReference type="NCBI Taxonomy" id="1776957"/>
    <lineage>
        <taxon>Bacteria</taxon>
        <taxon>Pseudomonadati</taxon>
        <taxon>Pseudomonadota</taxon>
        <taxon>Alphaproteobacteria</taxon>
        <taxon>Hyphomicrobiales</taxon>
        <taxon>Aurantimonadaceae</taxon>
        <taxon>Aureimonas</taxon>
    </lineage>
</organism>